<name>A0A409YW01_9AGAR</name>
<accession>A0A409YW01</accession>
<reference evidence="1 2" key="1">
    <citation type="journal article" date="2018" name="Evol. Lett.">
        <title>Horizontal gene cluster transfer increased hallucinogenic mushroom diversity.</title>
        <authorList>
            <person name="Reynolds H.T."/>
            <person name="Vijayakumar V."/>
            <person name="Gluck-Thaler E."/>
            <person name="Korotkin H.B."/>
            <person name="Matheny P.B."/>
            <person name="Slot J.C."/>
        </authorList>
    </citation>
    <scope>NUCLEOTIDE SEQUENCE [LARGE SCALE GENOMIC DNA]</scope>
    <source>
        <strain evidence="1 2">2629</strain>
    </source>
</reference>
<dbReference type="EMBL" id="NHTK01000511">
    <property type="protein sequence ID" value="PPR07143.1"/>
    <property type="molecule type" value="Genomic_DNA"/>
</dbReference>
<proteinExistence type="predicted"/>
<comment type="caution">
    <text evidence="1">The sequence shown here is derived from an EMBL/GenBank/DDBJ whole genome shotgun (WGS) entry which is preliminary data.</text>
</comment>
<protein>
    <submittedName>
        <fullName evidence="1">Uncharacterized protein</fullName>
    </submittedName>
</protein>
<evidence type="ECO:0000313" key="2">
    <source>
        <dbReference type="Proteomes" id="UP000284842"/>
    </source>
</evidence>
<evidence type="ECO:0000313" key="1">
    <source>
        <dbReference type="EMBL" id="PPR07143.1"/>
    </source>
</evidence>
<organism evidence="1 2">
    <name type="scientific">Panaeolus cyanescens</name>
    <dbReference type="NCBI Taxonomy" id="181874"/>
    <lineage>
        <taxon>Eukaryota</taxon>
        <taxon>Fungi</taxon>
        <taxon>Dikarya</taxon>
        <taxon>Basidiomycota</taxon>
        <taxon>Agaricomycotina</taxon>
        <taxon>Agaricomycetes</taxon>
        <taxon>Agaricomycetidae</taxon>
        <taxon>Agaricales</taxon>
        <taxon>Agaricineae</taxon>
        <taxon>Galeropsidaceae</taxon>
        <taxon>Panaeolus</taxon>
    </lineage>
</organism>
<dbReference type="OrthoDB" id="10387118at2759"/>
<dbReference type="AlphaFoldDB" id="A0A409YW01"/>
<gene>
    <name evidence="1" type="ORF">CVT24_010514</name>
</gene>
<keyword evidence="2" id="KW-1185">Reference proteome</keyword>
<sequence length="154" mass="18025">MPSHDNLQPIQLGIALFQDAETLEDTHWALVVHQYNVRADDVNIYHIRRRPSHGPREWLPAHTTIFGNRSAMDHVFPDTGARPLRHQYSCIGVAHIGMTKIPGPDVMRKFHQYISTFSINHDGNDPTGHFYTEREWKRKDEGDSWRRRYEAVDR</sequence>
<dbReference type="InParanoid" id="A0A409YW01"/>
<dbReference type="Proteomes" id="UP000284842">
    <property type="component" value="Unassembled WGS sequence"/>
</dbReference>